<dbReference type="RefSeq" id="WP_011736687.1">
    <property type="nucleotide sequence ID" value="NC_008609.1"/>
</dbReference>
<dbReference type="HOGENOM" id="CLU_1004229_0_0_7"/>
<accession>A1ASX5</accession>
<dbReference type="Pfam" id="PF16106">
    <property type="entry name" value="DUF4824"/>
    <property type="match status" value="1"/>
</dbReference>
<dbReference type="EMBL" id="CP000482">
    <property type="protein sequence ID" value="ABL00446.1"/>
    <property type="molecule type" value="Genomic_DNA"/>
</dbReference>
<dbReference type="eggNOG" id="ENOG503269T">
    <property type="taxonomic scope" value="Bacteria"/>
</dbReference>
<evidence type="ECO:0000313" key="1">
    <source>
        <dbReference type="EMBL" id="ABL00446.1"/>
    </source>
</evidence>
<protein>
    <recommendedName>
        <fullName evidence="3">DUF4824 domain-containing protein</fullName>
    </recommendedName>
</protein>
<organism evidence="1 2">
    <name type="scientific">Pelobacter propionicus (strain DSM 2379 / NBRC 103807 / OttBd1)</name>
    <dbReference type="NCBI Taxonomy" id="338966"/>
    <lineage>
        <taxon>Bacteria</taxon>
        <taxon>Pseudomonadati</taxon>
        <taxon>Thermodesulfobacteriota</taxon>
        <taxon>Desulfuromonadia</taxon>
        <taxon>Desulfuromonadales</taxon>
        <taxon>Desulfuromonadaceae</taxon>
        <taxon>Pelobacter</taxon>
    </lineage>
</organism>
<name>A1ASX5_PELPD</name>
<dbReference type="InterPro" id="IPR032249">
    <property type="entry name" value="DUF4824"/>
</dbReference>
<dbReference type="AlphaFoldDB" id="A1ASX5"/>
<dbReference type="Proteomes" id="UP000006732">
    <property type="component" value="Chromosome"/>
</dbReference>
<reference evidence="1 2" key="1">
    <citation type="submission" date="2006-10" db="EMBL/GenBank/DDBJ databases">
        <title>Complete sequence of chromosome of Pelobacter propionicus DSM 2379.</title>
        <authorList>
            <consortium name="US DOE Joint Genome Institute"/>
            <person name="Copeland A."/>
            <person name="Lucas S."/>
            <person name="Lapidus A."/>
            <person name="Barry K."/>
            <person name="Detter J.C."/>
            <person name="Glavina del Rio T."/>
            <person name="Hammon N."/>
            <person name="Israni S."/>
            <person name="Dalin E."/>
            <person name="Tice H."/>
            <person name="Pitluck S."/>
            <person name="Saunders E."/>
            <person name="Brettin T."/>
            <person name="Bruce D."/>
            <person name="Han C."/>
            <person name="Tapia R."/>
            <person name="Schmutz J."/>
            <person name="Larimer F."/>
            <person name="Land M."/>
            <person name="Hauser L."/>
            <person name="Kyrpides N."/>
            <person name="Kim E."/>
            <person name="Lovley D."/>
            <person name="Richardson P."/>
        </authorList>
    </citation>
    <scope>NUCLEOTIDE SEQUENCE [LARGE SCALE GENOMIC DNA]</scope>
    <source>
        <strain evidence="2">DSM 2379 / NBRC 103807 / OttBd1</strain>
    </source>
</reference>
<evidence type="ECO:0008006" key="3">
    <source>
        <dbReference type="Google" id="ProtNLM"/>
    </source>
</evidence>
<gene>
    <name evidence="1" type="ordered locus">Ppro_2847</name>
</gene>
<dbReference type="KEGG" id="ppd:Ppro_2847"/>
<proteinExistence type="predicted"/>
<keyword evidence="2" id="KW-1185">Reference proteome</keyword>
<evidence type="ECO:0000313" key="2">
    <source>
        <dbReference type="Proteomes" id="UP000006732"/>
    </source>
</evidence>
<dbReference type="STRING" id="338966.Ppro_2847"/>
<sequence length="293" mass="33204">MKQSGLLAALALVLITNGIILAGVLHNRLGEPDARVELTERELRLEGHNRENSAVSLRLTLQRQHDDINGPFPWLERGKLEQLGFDCRTPPDAQDAGLRYDRALPRRVWLVLEYEGKAWQAWRSEAKRRLAELSRRGTEAGEGSRPRNFEAKRLRWESMAGSRLFAIDAGNDPASLRQRYPDRTHCIITPALVRIQLLRAHDQEPHRPARLAGYVQQLLTDSIQVPRDRRGVLTSLAASRQEYSFSGQSEKVFAPRYRVTLNYGKRHEPWVTAVQPLSPARSAAQGEEGATKK</sequence>